<dbReference type="AlphaFoldDB" id="A0A9K3MV89"/>
<protein>
    <recommendedName>
        <fullName evidence="1">Retrovirus-related Pol polyprotein from transposon TNT 1-94-like beta-barrel domain-containing protein</fullName>
    </recommendedName>
</protein>
<dbReference type="Gramene" id="mRNA:HanXRQr2_Chr12g0533381">
    <property type="protein sequence ID" value="CDS:HanXRQr2_Chr12g0533381.1"/>
    <property type="gene ID" value="HanXRQr2_Chr12g0533381"/>
</dbReference>
<gene>
    <name evidence="2" type="ORF">HanXRQr2_Chr12g0533381</name>
</gene>
<feature type="domain" description="Retrovirus-related Pol polyprotein from transposon TNT 1-94-like beta-barrel" evidence="1">
    <location>
        <begin position="2"/>
        <end position="81"/>
    </location>
</feature>
<proteinExistence type="predicted"/>
<dbReference type="EMBL" id="MNCJ02000327">
    <property type="protein sequence ID" value="KAF5777246.1"/>
    <property type="molecule type" value="Genomic_DNA"/>
</dbReference>
<evidence type="ECO:0000259" key="1">
    <source>
        <dbReference type="Pfam" id="PF22936"/>
    </source>
</evidence>
<reference evidence="2" key="2">
    <citation type="submission" date="2020-06" db="EMBL/GenBank/DDBJ databases">
        <title>Helianthus annuus Genome sequencing and assembly Release 2.</title>
        <authorList>
            <person name="Gouzy J."/>
            <person name="Langlade N."/>
            <person name="Munos S."/>
        </authorList>
    </citation>
    <scope>NUCLEOTIDE SEQUENCE</scope>
    <source>
        <tissue evidence="2">Leaves</tissue>
    </source>
</reference>
<name>A0A9K3MV89_HELAN</name>
<comment type="caution">
    <text evidence="2">The sequence shown here is derived from an EMBL/GenBank/DDBJ whole genome shotgun (WGS) entry which is preliminary data.</text>
</comment>
<accession>A0A9K3MV89</accession>
<dbReference type="Proteomes" id="UP000215914">
    <property type="component" value="Unassembled WGS sequence"/>
</dbReference>
<evidence type="ECO:0000313" key="3">
    <source>
        <dbReference type="Proteomes" id="UP000215914"/>
    </source>
</evidence>
<dbReference type="InterPro" id="IPR054722">
    <property type="entry name" value="PolX-like_BBD"/>
</dbReference>
<dbReference type="PANTHER" id="PTHR46410:SF26">
    <property type="entry name" value="BULB-TYPE LECTIN DOMAIN-CONTAINING PROTEIN-RELATED"/>
    <property type="match status" value="1"/>
</dbReference>
<dbReference type="Pfam" id="PF22936">
    <property type="entry name" value="Pol_BBD"/>
    <property type="match status" value="1"/>
</dbReference>
<evidence type="ECO:0000313" key="2">
    <source>
        <dbReference type="EMBL" id="KAF5777246.1"/>
    </source>
</evidence>
<keyword evidence="3" id="KW-1185">Reference proteome</keyword>
<dbReference type="PANTHER" id="PTHR46410">
    <property type="entry name" value="AT-RICH INTERACTIVE DOMAIN-CONTAINING PROTEIN 2"/>
    <property type="match status" value="1"/>
</dbReference>
<organism evidence="2 3">
    <name type="scientific">Helianthus annuus</name>
    <name type="common">Common sunflower</name>
    <dbReference type="NCBI Taxonomy" id="4232"/>
    <lineage>
        <taxon>Eukaryota</taxon>
        <taxon>Viridiplantae</taxon>
        <taxon>Streptophyta</taxon>
        <taxon>Embryophyta</taxon>
        <taxon>Tracheophyta</taxon>
        <taxon>Spermatophyta</taxon>
        <taxon>Magnoliopsida</taxon>
        <taxon>eudicotyledons</taxon>
        <taxon>Gunneridae</taxon>
        <taxon>Pentapetalae</taxon>
        <taxon>asterids</taxon>
        <taxon>campanulids</taxon>
        <taxon>Asterales</taxon>
        <taxon>Asteraceae</taxon>
        <taxon>Asteroideae</taxon>
        <taxon>Heliantheae alliance</taxon>
        <taxon>Heliantheae</taxon>
        <taxon>Helianthus</taxon>
    </lineage>
</organism>
<sequence>MWYVSKTLNHHFSGNLDMFKRIKCMTDVETNTGENQFYFIRGIGVVDVMSGTENIRVQSVFYTQDIDRNILSYDQLITQGFTVKFTGDKCKLFPTFSIPLNNHISMRSGLTREEEMGVMEKQKMMNKESEFMMFKTNYLNNYFEKLEISSNEPDWNVMILQTMKFKEFLDCKALLDMMDDDEYVGKYKFILQTKFDEMVEWFITKKLGVTTRLIPAYASNNRRICLLDMYLIIE</sequence>
<reference evidence="2" key="1">
    <citation type="journal article" date="2017" name="Nature">
        <title>The sunflower genome provides insights into oil metabolism, flowering and Asterid evolution.</title>
        <authorList>
            <person name="Badouin H."/>
            <person name="Gouzy J."/>
            <person name="Grassa C.J."/>
            <person name="Murat F."/>
            <person name="Staton S.E."/>
            <person name="Cottret L."/>
            <person name="Lelandais-Briere C."/>
            <person name="Owens G.L."/>
            <person name="Carrere S."/>
            <person name="Mayjonade B."/>
            <person name="Legrand L."/>
            <person name="Gill N."/>
            <person name="Kane N.C."/>
            <person name="Bowers J.E."/>
            <person name="Hubner S."/>
            <person name="Bellec A."/>
            <person name="Berard A."/>
            <person name="Berges H."/>
            <person name="Blanchet N."/>
            <person name="Boniface M.C."/>
            <person name="Brunel D."/>
            <person name="Catrice O."/>
            <person name="Chaidir N."/>
            <person name="Claudel C."/>
            <person name="Donnadieu C."/>
            <person name="Faraut T."/>
            <person name="Fievet G."/>
            <person name="Helmstetter N."/>
            <person name="King M."/>
            <person name="Knapp S.J."/>
            <person name="Lai Z."/>
            <person name="Le Paslier M.C."/>
            <person name="Lippi Y."/>
            <person name="Lorenzon L."/>
            <person name="Mandel J.R."/>
            <person name="Marage G."/>
            <person name="Marchand G."/>
            <person name="Marquand E."/>
            <person name="Bret-Mestries E."/>
            <person name="Morien E."/>
            <person name="Nambeesan S."/>
            <person name="Nguyen T."/>
            <person name="Pegot-Espagnet P."/>
            <person name="Pouilly N."/>
            <person name="Raftis F."/>
            <person name="Sallet E."/>
            <person name="Schiex T."/>
            <person name="Thomas J."/>
            <person name="Vandecasteele C."/>
            <person name="Vares D."/>
            <person name="Vear F."/>
            <person name="Vautrin S."/>
            <person name="Crespi M."/>
            <person name="Mangin B."/>
            <person name="Burke J.M."/>
            <person name="Salse J."/>
            <person name="Munos S."/>
            <person name="Vincourt P."/>
            <person name="Rieseberg L.H."/>
            <person name="Langlade N.B."/>
        </authorList>
    </citation>
    <scope>NUCLEOTIDE SEQUENCE</scope>
    <source>
        <tissue evidence="2">Leaves</tissue>
    </source>
</reference>